<keyword evidence="3" id="KW-1185">Reference proteome</keyword>
<accession>A0ABU9BXM3</accession>
<comment type="caution">
    <text evidence="2">The sequence shown here is derived from an EMBL/GenBank/DDBJ whole genome shotgun (WGS) entry which is preliminary data.</text>
</comment>
<dbReference type="Gene3D" id="3.40.50.1240">
    <property type="entry name" value="Phosphoglycerate mutase-like"/>
    <property type="match status" value="1"/>
</dbReference>
<evidence type="ECO:0000313" key="3">
    <source>
        <dbReference type="Proteomes" id="UP001371218"/>
    </source>
</evidence>
<proteinExistence type="predicted"/>
<dbReference type="InterPro" id="IPR029033">
    <property type="entry name" value="His_PPase_superfam"/>
</dbReference>
<dbReference type="CDD" id="cd07040">
    <property type="entry name" value="HP"/>
    <property type="match status" value="1"/>
</dbReference>
<dbReference type="EMBL" id="JBBUTG010000014">
    <property type="protein sequence ID" value="MEK8033193.1"/>
    <property type="molecule type" value="Genomic_DNA"/>
</dbReference>
<evidence type="ECO:0000256" key="1">
    <source>
        <dbReference type="SAM" id="SignalP"/>
    </source>
</evidence>
<organism evidence="2 3">
    <name type="scientific">Ideonella lacteola</name>
    <dbReference type="NCBI Taxonomy" id="2984193"/>
    <lineage>
        <taxon>Bacteria</taxon>
        <taxon>Pseudomonadati</taxon>
        <taxon>Pseudomonadota</taxon>
        <taxon>Betaproteobacteria</taxon>
        <taxon>Burkholderiales</taxon>
        <taxon>Sphaerotilaceae</taxon>
        <taxon>Ideonella</taxon>
    </lineage>
</organism>
<evidence type="ECO:0000313" key="2">
    <source>
        <dbReference type="EMBL" id="MEK8033193.1"/>
    </source>
</evidence>
<gene>
    <name evidence="2" type="ORF">AACH06_20430</name>
</gene>
<dbReference type="SUPFAM" id="SSF53254">
    <property type="entry name" value="Phosphoglycerate mutase-like"/>
    <property type="match status" value="1"/>
</dbReference>
<feature type="signal peptide" evidence="1">
    <location>
        <begin position="1"/>
        <end position="29"/>
    </location>
</feature>
<sequence>MRNSCATAHWIGQAGAFLLALASALPVEAADRTAGVQREQALFLGVRAPVAGLDPGAELGVVAEALEALGRGGYVVVFRHGASMSDEKDEIPLVLSDCSKQRNLSDWGRDTMQGLGGFLAERNVRFSVAYSSAMCRAVDTARRLTSAGVVPVMGITMAGGMAGGMSGDTQADAEGAQTLRSLVSTVPAKGTNTLVVTHAPNLVAAFGADLSGVPEGGAVVFEPHPSGDSTYSVRWRLPLWAVANYARHLRGMTAP</sequence>
<keyword evidence="1" id="KW-0732">Signal</keyword>
<reference evidence="2 3" key="1">
    <citation type="submission" date="2024-04" db="EMBL/GenBank/DDBJ databases">
        <title>Novel species of the genus Ideonella isolated from streams.</title>
        <authorList>
            <person name="Lu H."/>
        </authorList>
    </citation>
    <scope>NUCLEOTIDE SEQUENCE [LARGE SCALE GENOMIC DNA]</scope>
    <source>
        <strain evidence="2 3">DXS29W</strain>
    </source>
</reference>
<feature type="chain" id="PRO_5047181833" evidence="1">
    <location>
        <begin position="30"/>
        <end position="255"/>
    </location>
</feature>
<name>A0ABU9BXM3_9BURK</name>
<dbReference type="Proteomes" id="UP001371218">
    <property type="component" value="Unassembled WGS sequence"/>
</dbReference>
<protein>
    <submittedName>
        <fullName evidence="2">Histidine phosphatase family protein</fullName>
    </submittedName>
</protein>
<dbReference type="RefSeq" id="WP_341427610.1">
    <property type="nucleotide sequence ID" value="NZ_JBBUTG010000014.1"/>
</dbReference>